<comment type="similarity">
    <text evidence="14">Belongs to the methylthiotransferase family. MtaB subfamily.</text>
</comment>
<dbReference type="NCBIfam" id="TIGR01579">
    <property type="entry name" value="MiaB-like-C"/>
    <property type="match status" value="1"/>
</dbReference>
<evidence type="ECO:0000256" key="3">
    <source>
        <dbReference type="ARBA" id="ARBA00013273"/>
    </source>
</evidence>
<feature type="domain" description="TRAM" evidence="16">
    <location>
        <begin position="371"/>
        <end position="434"/>
    </location>
</feature>
<dbReference type="Proteomes" id="UP000432715">
    <property type="component" value="Unassembled WGS sequence"/>
</dbReference>
<dbReference type="InterPro" id="IPR006638">
    <property type="entry name" value="Elp3/MiaA/NifB-like_rSAM"/>
</dbReference>
<evidence type="ECO:0000256" key="5">
    <source>
        <dbReference type="ARBA" id="ARBA00022490"/>
    </source>
</evidence>
<evidence type="ECO:0000256" key="2">
    <source>
        <dbReference type="ARBA" id="ARBA00002399"/>
    </source>
</evidence>
<dbReference type="SFLD" id="SFLDG01082">
    <property type="entry name" value="B12-binding_domain_containing"/>
    <property type="match status" value="1"/>
</dbReference>
<sequence length="439" mass="50228">MKKVAFHTLGCKVNQYETQAMSELFERAGYRVVSDSENADVYVINTCTVTSTGDKKSRQFIRRAKRNNPQSIIAVVGCYSQTASEEVAEIEGVNIVMGTNERSKIVDYVEDCLPTEKINTVDDIMKVKEFEEMSIQEIKGKTRALLKIQEGCNQYCSYCIIPYARGPIRSRKKEDIINEVKGLVNNGFKEVILTGIHVASYGKDLKEPQPLLNVLKEVNGIEGLERIRLSSLEPTLFTDSFLDGLSKLEKVCRHFHLSLQSGSDKILRKMNRKYTTGEYRRIVHNIRKAYPEIALTTDIIVGFPGELDEDFQTTYGFVKEMEFSDIHVFKFSPRKGTPAADFPQQVEGNVKHERSEKLIELGEKMKHQYLQRFIGRRLEVLFENSSKDYSNYFEGLTSNYIKVLLKSEEDLEGKIRKVEMKELVGDYLVGEEVKNKVKS</sequence>
<dbReference type="SFLD" id="SFLDF00295">
    <property type="entry name" value="threonylcarbamoyladenosine_tRN"/>
    <property type="match status" value="1"/>
</dbReference>
<keyword evidence="8" id="KW-0819">tRNA processing</keyword>
<dbReference type="RefSeq" id="WP_151859774.1">
    <property type="nucleotide sequence ID" value="NZ_WBZC01000003.1"/>
</dbReference>
<evidence type="ECO:0000256" key="7">
    <source>
        <dbReference type="ARBA" id="ARBA00022691"/>
    </source>
</evidence>
<dbReference type="PROSITE" id="PS01278">
    <property type="entry name" value="MTTASE_RADICAL"/>
    <property type="match status" value="1"/>
</dbReference>
<dbReference type="OrthoDB" id="9805215at2"/>
<dbReference type="InterPro" id="IPR006467">
    <property type="entry name" value="MiaB-like_bact"/>
</dbReference>
<dbReference type="GO" id="GO:0046872">
    <property type="term" value="F:metal ion binding"/>
    <property type="evidence" value="ECO:0007669"/>
    <property type="project" value="UniProtKB-KW"/>
</dbReference>
<comment type="cofactor">
    <cofactor evidence="1">
        <name>[4Fe-4S] cluster</name>
        <dbReference type="ChEBI" id="CHEBI:49883"/>
    </cofactor>
</comment>
<keyword evidence="7" id="KW-0949">S-adenosyl-L-methionine</keyword>
<keyword evidence="6 19" id="KW-0808">Transferase</keyword>
<evidence type="ECO:0000256" key="1">
    <source>
        <dbReference type="ARBA" id="ARBA00001966"/>
    </source>
</evidence>
<comment type="caution">
    <text evidence="19">The sequence shown here is derived from an EMBL/GenBank/DDBJ whole genome shotgun (WGS) entry which is preliminary data.</text>
</comment>
<dbReference type="SUPFAM" id="SSF102114">
    <property type="entry name" value="Radical SAM enzymes"/>
    <property type="match status" value="1"/>
</dbReference>
<comment type="function">
    <text evidence="2">Catalyzes the methylthiolation of N6-threonylcarbamoyladenosine (t(6)A), leading to the formation of 2-methylthio-N6-threonylcarbamoyladenosine (ms(2)t(6)A) at position 37 in tRNAs that read codons beginning with adenine.</text>
</comment>
<dbReference type="InterPro" id="IPR020612">
    <property type="entry name" value="Methylthiotransferase_CS"/>
</dbReference>
<dbReference type="NCBIfam" id="TIGR00089">
    <property type="entry name" value="MiaB/RimO family radical SAM methylthiotransferase"/>
    <property type="match status" value="1"/>
</dbReference>
<dbReference type="InterPro" id="IPR023404">
    <property type="entry name" value="rSAM_horseshoe"/>
</dbReference>
<evidence type="ECO:0000313" key="20">
    <source>
        <dbReference type="Proteomes" id="UP000432715"/>
    </source>
</evidence>
<dbReference type="InterPro" id="IPR013848">
    <property type="entry name" value="Methylthiotransferase_N"/>
</dbReference>
<dbReference type="InterPro" id="IPR002792">
    <property type="entry name" value="TRAM_dom"/>
</dbReference>
<evidence type="ECO:0000256" key="9">
    <source>
        <dbReference type="ARBA" id="ARBA00022723"/>
    </source>
</evidence>
<evidence type="ECO:0000259" key="18">
    <source>
        <dbReference type="PROSITE" id="PS51918"/>
    </source>
</evidence>
<evidence type="ECO:0000259" key="16">
    <source>
        <dbReference type="PROSITE" id="PS50926"/>
    </source>
</evidence>
<dbReference type="SMART" id="SM00729">
    <property type="entry name" value="Elp3"/>
    <property type="match status" value="1"/>
</dbReference>
<dbReference type="Pfam" id="PF00919">
    <property type="entry name" value="UPF0004"/>
    <property type="match status" value="1"/>
</dbReference>
<dbReference type="PROSITE" id="PS51918">
    <property type="entry name" value="RADICAL_SAM"/>
    <property type="match status" value="1"/>
</dbReference>
<accession>A0A6I0FS78</accession>
<dbReference type="PANTHER" id="PTHR11918">
    <property type="entry name" value="RADICAL SAM PROTEINS"/>
    <property type="match status" value="1"/>
</dbReference>
<dbReference type="PANTHER" id="PTHR11918:SF45">
    <property type="entry name" value="THREONYLCARBAMOYLADENOSINE TRNA METHYLTHIOTRANSFERASE"/>
    <property type="match status" value="1"/>
</dbReference>
<keyword evidence="11" id="KW-0411">Iron-sulfur</keyword>
<dbReference type="InterPro" id="IPR007197">
    <property type="entry name" value="rSAM"/>
</dbReference>
<keyword evidence="20" id="KW-1185">Reference proteome</keyword>
<evidence type="ECO:0000256" key="13">
    <source>
        <dbReference type="ARBA" id="ARBA00051661"/>
    </source>
</evidence>
<comment type="catalytic activity">
    <reaction evidence="13">
        <text>N(6)-L-threonylcarbamoyladenosine(37) in tRNA + (sulfur carrier)-SH + AH2 + 2 S-adenosyl-L-methionine = 2-methylsulfanyl-N(6)-L-threonylcarbamoyladenosine(37) in tRNA + (sulfur carrier)-H + 5'-deoxyadenosine + L-methionine + A + S-adenosyl-L-homocysteine + 2 H(+)</text>
        <dbReference type="Rhea" id="RHEA:37075"/>
        <dbReference type="Rhea" id="RHEA-COMP:10163"/>
        <dbReference type="Rhea" id="RHEA-COMP:11092"/>
        <dbReference type="Rhea" id="RHEA-COMP:14737"/>
        <dbReference type="Rhea" id="RHEA-COMP:14739"/>
        <dbReference type="ChEBI" id="CHEBI:13193"/>
        <dbReference type="ChEBI" id="CHEBI:15378"/>
        <dbReference type="ChEBI" id="CHEBI:17319"/>
        <dbReference type="ChEBI" id="CHEBI:17499"/>
        <dbReference type="ChEBI" id="CHEBI:29917"/>
        <dbReference type="ChEBI" id="CHEBI:57844"/>
        <dbReference type="ChEBI" id="CHEBI:57856"/>
        <dbReference type="ChEBI" id="CHEBI:59789"/>
        <dbReference type="ChEBI" id="CHEBI:64428"/>
        <dbReference type="ChEBI" id="CHEBI:74418"/>
        <dbReference type="ChEBI" id="CHEBI:74420"/>
        <dbReference type="EC" id="2.8.4.5"/>
    </reaction>
</comment>
<dbReference type="GO" id="GO:0051539">
    <property type="term" value="F:4 iron, 4 sulfur cluster binding"/>
    <property type="evidence" value="ECO:0007669"/>
    <property type="project" value="UniProtKB-KW"/>
</dbReference>
<proteinExistence type="inferred from homology"/>
<dbReference type="Pfam" id="PF04055">
    <property type="entry name" value="Radical_SAM"/>
    <property type="match status" value="1"/>
</dbReference>
<reference evidence="19 20" key="1">
    <citation type="submission" date="2019-10" db="EMBL/GenBank/DDBJ databases">
        <title>Alkaliphilus serpentinus sp. nov. and Alkaliphilus pronyensis sp. nov., two novel anaerobic alkaliphilic species isolated from the serpentinized-hosted hydrothermal field of the Prony Bay (New Caledonia).</title>
        <authorList>
            <person name="Postec A."/>
        </authorList>
    </citation>
    <scope>NUCLEOTIDE SEQUENCE [LARGE SCALE GENOMIC DNA]</scope>
    <source>
        <strain evidence="19 20">LacV</strain>
    </source>
</reference>
<evidence type="ECO:0000256" key="14">
    <source>
        <dbReference type="ARBA" id="ARBA00061574"/>
    </source>
</evidence>
<keyword evidence="4" id="KW-0004">4Fe-4S</keyword>
<gene>
    <name evidence="19" type="primary">mtaB</name>
    <name evidence="19" type="ORF">F8154_01290</name>
</gene>
<evidence type="ECO:0000256" key="15">
    <source>
        <dbReference type="ARBA" id="ARBA00069898"/>
    </source>
</evidence>
<dbReference type="GO" id="GO:0035598">
    <property type="term" value="F:tRNA (N(6)-L-threonylcarbamoyladenosine(37)-C(2))-methylthiotransferase activity"/>
    <property type="evidence" value="ECO:0007669"/>
    <property type="project" value="UniProtKB-EC"/>
</dbReference>
<evidence type="ECO:0000256" key="10">
    <source>
        <dbReference type="ARBA" id="ARBA00023004"/>
    </source>
</evidence>
<dbReference type="InterPro" id="IPR038135">
    <property type="entry name" value="Methylthiotransferase_N_sf"/>
</dbReference>
<dbReference type="PROSITE" id="PS50926">
    <property type="entry name" value="TRAM"/>
    <property type="match status" value="1"/>
</dbReference>
<evidence type="ECO:0000256" key="12">
    <source>
        <dbReference type="ARBA" id="ARBA00031213"/>
    </source>
</evidence>
<dbReference type="InterPro" id="IPR034557">
    <property type="entry name" value="ThrcA_tRNA_MEthiotransferase"/>
</dbReference>
<protein>
    <recommendedName>
        <fullName evidence="15">Threonylcarbamoyladenosine tRNA methylthiotransferase MtaB</fullName>
        <ecNumber evidence="3">2.8.4.5</ecNumber>
    </recommendedName>
    <alternativeName>
        <fullName evidence="12">tRNA-t(6)A37 methylthiotransferase</fullName>
    </alternativeName>
</protein>
<evidence type="ECO:0000256" key="8">
    <source>
        <dbReference type="ARBA" id="ARBA00022694"/>
    </source>
</evidence>
<dbReference type="InterPro" id="IPR005839">
    <property type="entry name" value="Methylthiotransferase"/>
</dbReference>
<dbReference type="EMBL" id="WBZC01000003">
    <property type="protein sequence ID" value="KAB3539094.1"/>
    <property type="molecule type" value="Genomic_DNA"/>
</dbReference>
<evidence type="ECO:0000256" key="11">
    <source>
        <dbReference type="ARBA" id="ARBA00023014"/>
    </source>
</evidence>
<evidence type="ECO:0000259" key="17">
    <source>
        <dbReference type="PROSITE" id="PS51449"/>
    </source>
</evidence>
<organism evidence="19 20">
    <name type="scientific">Alkaliphilus pronyensis</name>
    <dbReference type="NCBI Taxonomy" id="1482732"/>
    <lineage>
        <taxon>Bacteria</taxon>
        <taxon>Bacillati</taxon>
        <taxon>Bacillota</taxon>
        <taxon>Clostridia</taxon>
        <taxon>Peptostreptococcales</taxon>
        <taxon>Natronincolaceae</taxon>
        <taxon>Alkaliphilus</taxon>
    </lineage>
</organism>
<feature type="domain" description="MTTase N-terminal" evidence="17">
    <location>
        <begin position="2"/>
        <end position="114"/>
    </location>
</feature>
<dbReference type="CDD" id="cd01335">
    <property type="entry name" value="Radical_SAM"/>
    <property type="match status" value="1"/>
</dbReference>
<keyword evidence="5" id="KW-0963">Cytoplasm</keyword>
<dbReference type="SFLD" id="SFLDS00029">
    <property type="entry name" value="Radical_SAM"/>
    <property type="match status" value="1"/>
</dbReference>
<keyword evidence="10" id="KW-0408">Iron</keyword>
<evidence type="ECO:0000256" key="6">
    <source>
        <dbReference type="ARBA" id="ARBA00022679"/>
    </source>
</evidence>
<keyword evidence="9" id="KW-0479">Metal-binding</keyword>
<dbReference type="PROSITE" id="PS51449">
    <property type="entry name" value="MTTASE_N"/>
    <property type="match status" value="1"/>
</dbReference>
<dbReference type="AlphaFoldDB" id="A0A6I0FS78"/>
<name>A0A6I0FS78_9FIRM</name>
<dbReference type="FunFam" id="3.80.30.20:FF:000001">
    <property type="entry name" value="tRNA-2-methylthio-N(6)-dimethylallyladenosine synthase 2"/>
    <property type="match status" value="1"/>
</dbReference>
<dbReference type="Gene3D" id="3.40.50.12160">
    <property type="entry name" value="Methylthiotransferase, N-terminal domain"/>
    <property type="match status" value="1"/>
</dbReference>
<dbReference type="InterPro" id="IPR058240">
    <property type="entry name" value="rSAM_sf"/>
</dbReference>
<evidence type="ECO:0000256" key="4">
    <source>
        <dbReference type="ARBA" id="ARBA00022485"/>
    </source>
</evidence>
<dbReference type="FunFam" id="3.40.50.12160:FF:000004">
    <property type="entry name" value="Threonylcarbamoyladenosine tRNA methylthiotransferase MtaB"/>
    <property type="match status" value="1"/>
</dbReference>
<evidence type="ECO:0000313" key="19">
    <source>
        <dbReference type="EMBL" id="KAB3539094.1"/>
    </source>
</evidence>
<feature type="domain" description="Radical SAM core" evidence="18">
    <location>
        <begin position="138"/>
        <end position="368"/>
    </location>
</feature>
<dbReference type="EC" id="2.8.4.5" evidence="3"/>
<dbReference type="Gene3D" id="3.80.30.20">
    <property type="entry name" value="tm_1862 like domain"/>
    <property type="match status" value="1"/>
</dbReference>
<dbReference type="SFLD" id="SFLDG01061">
    <property type="entry name" value="methylthiotransferase"/>
    <property type="match status" value="1"/>
</dbReference>